<dbReference type="GO" id="GO:0016705">
    <property type="term" value="F:oxidoreductase activity, acting on paired donors, with incorporation or reduction of molecular oxygen"/>
    <property type="evidence" value="ECO:0007669"/>
    <property type="project" value="InterPro"/>
</dbReference>
<evidence type="ECO:0000256" key="4">
    <source>
        <dbReference type="ARBA" id="ARBA00023002"/>
    </source>
</evidence>
<dbReference type="EMBL" id="SPHZ02000006">
    <property type="protein sequence ID" value="KAF0915232.1"/>
    <property type="molecule type" value="Genomic_DNA"/>
</dbReference>
<name>A0A6G1DSP3_9ORYZ</name>
<evidence type="ECO:0000256" key="3">
    <source>
        <dbReference type="ARBA" id="ARBA00022723"/>
    </source>
</evidence>
<protein>
    <recommendedName>
        <fullName evidence="9">Cytochrome P450</fullName>
    </recommendedName>
</protein>
<evidence type="ECO:0000256" key="2">
    <source>
        <dbReference type="ARBA" id="ARBA00022617"/>
    </source>
</evidence>
<accession>A0A6G1DSP3</accession>
<comment type="caution">
    <text evidence="7">The sequence shown here is derived from an EMBL/GenBank/DDBJ whole genome shotgun (WGS) entry which is preliminary data.</text>
</comment>
<evidence type="ECO:0000256" key="5">
    <source>
        <dbReference type="ARBA" id="ARBA00023004"/>
    </source>
</evidence>
<dbReference type="OrthoDB" id="2789670at2759"/>
<dbReference type="InterPro" id="IPR036396">
    <property type="entry name" value="Cyt_P450_sf"/>
</dbReference>
<comment type="similarity">
    <text evidence="1">Belongs to the cytochrome P450 family.</text>
</comment>
<dbReference type="Gene3D" id="1.10.630.10">
    <property type="entry name" value="Cytochrome P450"/>
    <property type="match status" value="1"/>
</dbReference>
<keyword evidence="8" id="KW-1185">Reference proteome</keyword>
<keyword evidence="2" id="KW-0349">Heme</keyword>
<evidence type="ECO:0008006" key="9">
    <source>
        <dbReference type="Google" id="ProtNLM"/>
    </source>
</evidence>
<dbReference type="PANTHER" id="PTHR47944:SF7">
    <property type="entry name" value="OS09G0264400 PROTEIN"/>
    <property type="match status" value="1"/>
</dbReference>
<evidence type="ECO:0000313" key="7">
    <source>
        <dbReference type="EMBL" id="KAF0915232.1"/>
    </source>
</evidence>
<keyword evidence="5" id="KW-0408">Iron</keyword>
<proteinExistence type="inferred from homology"/>
<keyword evidence="3" id="KW-0479">Metal-binding</keyword>
<dbReference type="GO" id="GO:0020037">
    <property type="term" value="F:heme binding"/>
    <property type="evidence" value="ECO:0007669"/>
    <property type="project" value="InterPro"/>
</dbReference>
<evidence type="ECO:0000313" key="8">
    <source>
        <dbReference type="Proteomes" id="UP000479710"/>
    </source>
</evidence>
<sequence length="143" mass="15519">MDKTTRLESYEHIRDEEVRALLRDVHDASSAGRAVLLRDYLSTATLGVISRMVLGKKYVGKGGAAGDEGTSPAVATPEEFKHMMDELFLLSGVLNIGDFIPWLDWPARPAGIHQEDEECRQEAGSVPRARLGRAREGAAATGG</sequence>
<evidence type="ECO:0000256" key="1">
    <source>
        <dbReference type="ARBA" id="ARBA00010617"/>
    </source>
</evidence>
<feature type="region of interest" description="Disordered" evidence="6">
    <location>
        <begin position="114"/>
        <end position="143"/>
    </location>
</feature>
<dbReference type="Proteomes" id="UP000479710">
    <property type="component" value="Unassembled WGS sequence"/>
</dbReference>
<dbReference type="SUPFAM" id="SSF48264">
    <property type="entry name" value="Cytochrome P450"/>
    <property type="match status" value="1"/>
</dbReference>
<dbReference type="PANTHER" id="PTHR47944">
    <property type="entry name" value="CYTOCHROME P450 98A9"/>
    <property type="match status" value="1"/>
</dbReference>
<organism evidence="7 8">
    <name type="scientific">Oryza meyeriana var. granulata</name>
    <dbReference type="NCBI Taxonomy" id="110450"/>
    <lineage>
        <taxon>Eukaryota</taxon>
        <taxon>Viridiplantae</taxon>
        <taxon>Streptophyta</taxon>
        <taxon>Embryophyta</taxon>
        <taxon>Tracheophyta</taxon>
        <taxon>Spermatophyta</taxon>
        <taxon>Magnoliopsida</taxon>
        <taxon>Liliopsida</taxon>
        <taxon>Poales</taxon>
        <taxon>Poaceae</taxon>
        <taxon>BOP clade</taxon>
        <taxon>Oryzoideae</taxon>
        <taxon>Oryzeae</taxon>
        <taxon>Oryzinae</taxon>
        <taxon>Oryza</taxon>
        <taxon>Oryza meyeriana</taxon>
    </lineage>
</organism>
<reference evidence="7 8" key="1">
    <citation type="submission" date="2019-11" db="EMBL/GenBank/DDBJ databases">
        <title>Whole genome sequence of Oryza granulata.</title>
        <authorList>
            <person name="Li W."/>
        </authorList>
    </citation>
    <scope>NUCLEOTIDE SEQUENCE [LARGE SCALE GENOMIC DNA]</scope>
    <source>
        <strain evidence="8">cv. Menghai</strain>
        <tissue evidence="7">Leaf</tissue>
    </source>
</reference>
<dbReference type="AlphaFoldDB" id="A0A6G1DSP3"/>
<evidence type="ECO:0000256" key="6">
    <source>
        <dbReference type="SAM" id="MobiDB-lite"/>
    </source>
</evidence>
<keyword evidence="4" id="KW-0560">Oxidoreductase</keyword>
<dbReference type="GO" id="GO:0004497">
    <property type="term" value="F:monooxygenase activity"/>
    <property type="evidence" value="ECO:0007669"/>
    <property type="project" value="InterPro"/>
</dbReference>
<dbReference type="GO" id="GO:0005506">
    <property type="term" value="F:iron ion binding"/>
    <property type="evidence" value="ECO:0007669"/>
    <property type="project" value="InterPro"/>
</dbReference>
<gene>
    <name evidence="7" type="ORF">E2562_034599</name>
</gene>